<sequence length="130" mass="14297">MPKCLITRVIDLQLPVLSAPRHRVRAYNANIVSMSRVLFSSFTSRPIHAHPYPHSHSHSHSHSHPHPHPHPHPHLHPHLSLPQHVVRRGINELVGNNLVALLSIASGEGGEGEEGEEGEERKGGGGEREG</sequence>
<feature type="region of interest" description="Disordered" evidence="1">
    <location>
        <begin position="49"/>
        <end position="79"/>
    </location>
</feature>
<gene>
    <name evidence="2" type="ORF">H0235_009719</name>
</gene>
<reference evidence="2" key="1">
    <citation type="journal article" date="2020" name="G3 (Bethesda)">
        <title>High-Quality Assemblies for Three Invasive Social Wasps from the &lt;i&gt;Vespula&lt;/i&gt; Genus.</title>
        <authorList>
            <person name="Harrop T.W.R."/>
            <person name="Guhlin J."/>
            <person name="McLaughlin G.M."/>
            <person name="Permina E."/>
            <person name="Stockwell P."/>
            <person name="Gilligan J."/>
            <person name="Le Lec M.F."/>
            <person name="Gruber M.A.M."/>
            <person name="Quinn O."/>
            <person name="Lovegrove M."/>
            <person name="Duncan E.J."/>
            <person name="Remnant E.J."/>
            <person name="Van Eeckhoven J."/>
            <person name="Graham B."/>
            <person name="Knapp R.A."/>
            <person name="Langford K.W."/>
            <person name="Kronenberg Z."/>
            <person name="Press M.O."/>
            <person name="Eacker S.M."/>
            <person name="Wilson-Rankin E.E."/>
            <person name="Purcell J."/>
            <person name="Lester P.J."/>
            <person name="Dearden P.K."/>
        </authorList>
    </citation>
    <scope>NUCLEOTIDE SEQUENCE</scope>
    <source>
        <strain evidence="2">Volc-1</strain>
    </source>
</reference>
<evidence type="ECO:0000313" key="2">
    <source>
        <dbReference type="EMBL" id="KAF7421883.1"/>
    </source>
</evidence>
<evidence type="ECO:0000256" key="1">
    <source>
        <dbReference type="SAM" id="MobiDB-lite"/>
    </source>
</evidence>
<dbReference type="Proteomes" id="UP000600918">
    <property type="component" value="Unassembled WGS sequence"/>
</dbReference>
<keyword evidence="3" id="KW-1185">Reference proteome</keyword>
<name>A0A834NZT4_VESPE</name>
<organism evidence="2 3">
    <name type="scientific">Vespula pensylvanica</name>
    <name type="common">Western yellow jacket</name>
    <name type="synonym">Wasp</name>
    <dbReference type="NCBI Taxonomy" id="30213"/>
    <lineage>
        <taxon>Eukaryota</taxon>
        <taxon>Metazoa</taxon>
        <taxon>Ecdysozoa</taxon>
        <taxon>Arthropoda</taxon>
        <taxon>Hexapoda</taxon>
        <taxon>Insecta</taxon>
        <taxon>Pterygota</taxon>
        <taxon>Neoptera</taxon>
        <taxon>Endopterygota</taxon>
        <taxon>Hymenoptera</taxon>
        <taxon>Apocrita</taxon>
        <taxon>Aculeata</taxon>
        <taxon>Vespoidea</taxon>
        <taxon>Vespidae</taxon>
        <taxon>Vespinae</taxon>
        <taxon>Vespula</taxon>
    </lineage>
</organism>
<feature type="compositionally biased region" description="Basic and acidic residues" evidence="1">
    <location>
        <begin position="119"/>
        <end position="130"/>
    </location>
</feature>
<dbReference type="EMBL" id="JACSDY010000008">
    <property type="protein sequence ID" value="KAF7421883.1"/>
    <property type="molecule type" value="Genomic_DNA"/>
</dbReference>
<dbReference type="AlphaFoldDB" id="A0A834NZT4"/>
<feature type="compositionally biased region" description="Basic residues" evidence="1">
    <location>
        <begin position="49"/>
        <end position="77"/>
    </location>
</feature>
<protein>
    <submittedName>
        <fullName evidence="2">Uncharacterized protein</fullName>
    </submittedName>
</protein>
<comment type="caution">
    <text evidence="2">The sequence shown here is derived from an EMBL/GenBank/DDBJ whole genome shotgun (WGS) entry which is preliminary data.</text>
</comment>
<feature type="region of interest" description="Disordered" evidence="1">
    <location>
        <begin position="105"/>
        <end position="130"/>
    </location>
</feature>
<accession>A0A834NZT4</accession>
<evidence type="ECO:0000313" key="3">
    <source>
        <dbReference type="Proteomes" id="UP000600918"/>
    </source>
</evidence>
<proteinExistence type="predicted"/>